<dbReference type="SUPFAM" id="SSF53474">
    <property type="entry name" value="alpha/beta-Hydrolases"/>
    <property type="match status" value="1"/>
</dbReference>
<evidence type="ECO:0000259" key="4">
    <source>
        <dbReference type="Pfam" id="PF00135"/>
    </source>
</evidence>
<protein>
    <recommendedName>
        <fullName evidence="4">Carboxylesterase type B domain-containing protein</fullName>
    </recommendedName>
</protein>
<dbReference type="InterPro" id="IPR050654">
    <property type="entry name" value="AChE-related_enzymes"/>
</dbReference>
<gene>
    <name evidence="5" type="ORF">HPBE_LOCUS21066</name>
</gene>
<name>A0A3P8FM16_HELPZ</name>
<dbReference type="GO" id="GO:0006581">
    <property type="term" value="P:acetylcholine catabolic process"/>
    <property type="evidence" value="ECO:0007669"/>
    <property type="project" value="TreeGrafter"/>
</dbReference>
<reference evidence="5" key="1">
    <citation type="submission" date="2018-11" db="EMBL/GenBank/DDBJ databases">
        <authorList>
            <consortium name="Pathogen Informatics"/>
        </authorList>
    </citation>
    <scope>NUCLEOTIDE SEQUENCE [LARGE SCALE GENOMIC DNA]</scope>
</reference>
<evidence type="ECO:0000256" key="1">
    <source>
        <dbReference type="ARBA" id="ARBA00005964"/>
    </source>
</evidence>
<dbReference type="GO" id="GO:0003990">
    <property type="term" value="F:acetylcholinesterase activity"/>
    <property type="evidence" value="ECO:0007669"/>
    <property type="project" value="TreeGrafter"/>
</dbReference>
<proteinExistence type="inferred from homology"/>
<evidence type="ECO:0000313" key="5">
    <source>
        <dbReference type="EMBL" id="VDP23173.1"/>
    </source>
</evidence>
<dbReference type="Gene3D" id="3.40.50.1820">
    <property type="entry name" value="alpha/beta hydrolase"/>
    <property type="match status" value="1"/>
</dbReference>
<evidence type="ECO:0000256" key="3">
    <source>
        <dbReference type="ARBA" id="ARBA00022801"/>
    </source>
</evidence>
<dbReference type="PANTHER" id="PTHR43918:SF4">
    <property type="entry name" value="CARBOXYLIC ESTER HYDROLASE"/>
    <property type="match status" value="1"/>
</dbReference>
<dbReference type="GO" id="GO:0005615">
    <property type="term" value="C:extracellular space"/>
    <property type="evidence" value="ECO:0007669"/>
    <property type="project" value="TreeGrafter"/>
</dbReference>
<dbReference type="GO" id="GO:0005886">
    <property type="term" value="C:plasma membrane"/>
    <property type="evidence" value="ECO:0007669"/>
    <property type="project" value="TreeGrafter"/>
</dbReference>
<dbReference type="GO" id="GO:0019695">
    <property type="term" value="P:choline metabolic process"/>
    <property type="evidence" value="ECO:0007669"/>
    <property type="project" value="TreeGrafter"/>
</dbReference>
<organism evidence="5">
    <name type="scientific">Heligmosomoides polygyrus</name>
    <name type="common">Parasitic roundworm</name>
    <dbReference type="NCBI Taxonomy" id="6339"/>
    <lineage>
        <taxon>Eukaryota</taxon>
        <taxon>Metazoa</taxon>
        <taxon>Ecdysozoa</taxon>
        <taxon>Nematoda</taxon>
        <taxon>Chromadorea</taxon>
        <taxon>Rhabditida</taxon>
        <taxon>Rhabditina</taxon>
        <taxon>Rhabditomorpha</taxon>
        <taxon>Strongyloidea</taxon>
        <taxon>Heligmosomidae</taxon>
        <taxon>Heligmosomoides</taxon>
    </lineage>
</organism>
<dbReference type="Pfam" id="PF00135">
    <property type="entry name" value="COesterase"/>
    <property type="match status" value="1"/>
</dbReference>
<dbReference type="InterPro" id="IPR002018">
    <property type="entry name" value="CarbesteraseB"/>
</dbReference>
<keyword evidence="3" id="KW-0378">Hydrolase</keyword>
<dbReference type="PANTHER" id="PTHR43918">
    <property type="entry name" value="ACETYLCHOLINESTERASE"/>
    <property type="match status" value="1"/>
</dbReference>
<comment type="similarity">
    <text evidence="1">Belongs to the type-B carboxylesterase/lipase family.</text>
</comment>
<accession>A0A3P8FM16</accession>
<dbReference type="EMBL" id="UZAH01032669">
    <property type="protein sequence ID" value="VDP23173.1"/>
    <property type="molecule type" value="Genomic_DNA"/>
</dbReference>
<sequence length="112" mass="12075">MALLGNVIVVNVNYRVGPFGYLYMDDEDAPGNAGMLDQTLRASRGHGPFLYLKEQHLHSKLYSIQCRVLMAKADLATGRGEGDGRGWILGEAEGVVSGSSSSANETTTTERL</sequence>
<dbReference type="AlphaFoldDB" id="A0A3P8FM16"/>
<evidence type="ECO:0000256" key="2">
    <source>
        <dbReference type="ARBA" id="ARBA00022487"/>
    </source>
</evidence>
<feature type="domain" description="Carboxylesterase type B" evidence="4">
    <location>
        <begin position="5"/>
        <end position="40"/>
    </location>
</feature>
<dbReference type="OrthoDB" id="19653at2759"/>
<dbReference type="InterPro" id="IPR029058">
    <property type="entry name" value="AB_hydrolase_fold"/>
</dbReference>
<keyword evidence="2" id="KW-0719">Serine esterase</keyword>